<dbReference type="STRING" id="1802695.A3A13_01225"/>
<reference evidence="3 4" key="1">
    <citation type="journal article" date="2016" name="Nat. Commun.">
        <title>Thousands of microbial genomes shed light on interconnected biogeochemical processes in an aquifer system.</title>
        <authorList>
            <person name="Anantharaman K."/>
            <person name="Brown C.T."/>
            <person name="Hug L.A."/>
            <person name="Sharon I."/>
            <person name="Castelle C.J."/>
            <person name="Probst A.J."/>
            <person name="Thomas B.C."/>
            <person name="Singh A."/>
            <person name="Wilkins M.J."/>
            <person name="Karaoz U."/>
            <person name="Brodie E.L."/>
            <person name="Williams K.H."/>
            <person name="Hubbard S.S."/>
            <person name="Banfield J.F."/>
        </authorList>
    </citation>
    <scope>NUCLEOTIDE SEQUENCE [LARGE SCALE GENOMIC DNA]</scope>
</reference>
<comment type="caution">
    <text evidence="3">The sequence shown here is derived from an EMBL/GenBank/DDBJ whole genome shotgun (WGS) entry which is preliminary data.</text>
</comment>
<dbReference type="InterPro" id="IPR011041">
    <property type="entry name" value="Quinoprot_gluc/sorb_DH_b-prop"/>
</dbReference>
<sequence>MSFKFLISNFKLWAVSLITVVIFAHLFFTDFNFVKKFIGDNAPEFKEPETVSVDGGELPFLDIPEGFEISVVARGLENPRVIVFDSKGRMLISETKAGRVSILDFSTVLGASGGFENKRVLIDGLKSPHGLDFYKDTKTGTVYLYVAETHRVNRYSYDAGVGKLISTTGENIVNLPADGGPASPAGGHFTRTIAFGPNFRTKQILEGTSVNTQVDTKLYISIGSSCDVCEESTWKRAAILESDSEGSYTAEFAGGLRNSVFFVFHPVTKEIWATEMGRDNLGDDLPPDEINIIKVAGPEHKFGARRYGWPFCYGDKVKDKKFNPKKWERIDITDDCSQTEPPVIEIPAHSAPLGLAFVPSNSLTTSDGRGTSDVKIWPKEWGGDLLVAFHGSWNRSELTGYKVVRYDLDKNGNVISQAPVDFISGWISDNKKEVYGRPVDLKFDNGGNLYISDDVTGVIYRVRPIN</sequence>
<keyword evidence="1" id="KW-0472">Membrane</keyword>
<proteinExistence type="predicted"/>
<evidence type="ECO:0000256" key="1">
    <source>
        <dbReference type="SAM" id="Phobius"/>
    </source>
</evidence>
<evidence type="ECO:0000313" key="3">
    <source>
        <dbReference type="EMBL" id="OGN24676.1"/>
    </source>
</evidence>
<protein>
    <recommendedName>
        <fullName evidence="2">Pyrroloquinoline quinone-dependent pyranose dehydrogenase beta-propeller domain-containing protein</fullName>
    </recommendedName>
</protein>
<dbReference type="PANTHER" id="PTHR19328:SF53">
    <property type="entry name" value="MEMBRANE PROTEIN"/>
    <property type="match status" value="1"/>
</dbReference>
<evidence type="ECO:0000259" key="2">
    <source>
        <dbReference type="Pfam" id="PF22807"/>
    </source>
</evidence>
<dbReference type="AlphaFoldDB" id="A0A1F8GJ13"/>
<dbReference type="InterPro" id="IPR054539">
    <property type="entry name" value="Beta-prop_PDH"/>
</dbReference>
<feature type="domain" description="Pyrroloquinoline quinone-dependent pyranose dehydrogenase beta-propeller" evidence="2">
    <location>
        <begin position="63"/>
        <end position="462"/>
    </location>
</feature>
<dbReference type="Pfam" id="PF22807">
    <property type="entry name" value="TrAA12"/>
    <property type="match status" value="1"/>
</dbReference>
<dbReference type="PANTHER" id="PTHR19328">
    <property type="entry name" value="HEDGEHOG-INTERACTING PROTEIN"/>
    <property type="match status" value="1"/>
</dbReference>
<feature type="transmembrane region" description="Helical" evidence="1">
    <location>
        <begin position="12"/>
        <end position="28"/>
    </location>
</feature>
<evidence type="ECO:0000313" key="4">
    <source>
        <dbReference type="Proteomes" id="UP000178911"/>
    </source>
</evidence>
<dbReference type="InterPro" id="IPR011042">
    <property type="entry name" value="6-blade_b-propeller_TolB-like"/>
</dbReference>
<name>A0A1F8GJ13_9BACT</name>
<dbReference type="Proteomes" id="UP000178911">
    <property type="component" value="Unassembled WGS sequence"/>
</dbReference>
<dbReference type="SUPFAM" id="SSF50952">
    <property type="entry name" value="Soluble quinoprotein glucose dehydrogenase"/>
    <property type="match status" value="1"/>
</dbReference>
<accession>A0A1F8GJ13</accession>
<dbReference type="EMBL" id="MGKJ01000010">
    <property type="protein sequence ID" value="OGN24676.1"/>
    <property type="molecule type" value="Genomic_DNA"/>
</dbReference>
<gene>
    <name evidence="3" type="ORF">A3A13_01225</name>
</gene>
<dbReference type="Gene3D" id="2.120.10.30">
    <property type="entry name" value="TolB, C-terminal domain"/>
    <property type="match status" value="1"/>
</dbReference>
<keyword evidence="1" id="KW-1133">Transmembrane helix</keyword>
<keyword evidence="1" id="KW-0812">Transmembrane</keyword>
<organism evidence="3 4">
    <name type="scientific">Candidatus Yanofskybacteria bacterium RIFCSPLOWO2_01_FULL_43_22</name>
    <dbReference type="NCBI Taxonomy" id="1802695"/>
    <lineage>
        <taxon>Bacteria</taxon>
        <taxon>Candidatus Yanofskyibacteriota</taxon>
    </lineage>
</organism>